<dbReference type="GO" id="GO:0010073">
    <property type="term" value="P:meristem maintenance"/>
    <property type="evidence" value="ECO:0007669"/>
    <property type="project" value="InterPro"/>
</dbReference>
<dbReference type="InterPro" id="IPR019557">
    <property type="entry name" value="AminoTfrase-like_pln_mobile"/>
</dbReference>
<evidence type="ECO:0000313" key="3">
    <source>
        <dbReference type="EMBL" id="RYQ96108.1"/>
    </source>
</evidence>
<evidence type="ECO:0000256" key="1">
    <source>
        <dbReference type="SAM" id="MobiDB-lite"/>
    </source>
</evidence>
<keyword evidence="4" id="KW-1185">Reference proteome</keyword>
<protein>
    <recommendedName>
        <fullName evidence="2">Aminotransferase-like plant mobile domain-containing protein</fullName>
    </recommendedName>
</protein>
<evidence type="ECO:0000313" key="4">
    <source>
        <dbReference type="Proteomes" id="UP000289738"/>
    </source>
</evidence>
<dbReference type="PANTHER" id="PTHR46033:SF8">
    <property type="entry name" value="PROTEIN MAINTENANCE OF MERISTEMS-LIKE"/>
    <property type="match status" value="1"/>
</dbReference>
<dbReference type="InterPro" id="IPR044824">
    <property type="entry name" value="MAIN-like"/>
</dbReference>
<feature type="region of interest" description="Disordered" evidence="1">
    <location>
        <begin position="1"/>
        <end position="25"/>
    </location>
</feature>
<dbReference type="EMBL" id="SDMP01000018">
    <property type="protein sequence ID" value="RYQ96108.1"/>
    <property type="molecule type" value="Genomic_DNA"/>
</dbReference>
<feature type="compositionally biased region" description="Polar residues" evidence="1">
    <location>
        <begin position="1"/>
        <end position="10"/>
    </location>
</feature>
<accession>A0A444Y2E3</accession>
<feature type="domain" description="Aminotransferase-like plant mobile" evidence="2">
    <location>
        <begin position="138"/>
        <end position="321"/>
    </location>
</feature>
<organism evidence="3 4">
    <name type="scientific">Arachis hypogaea</name>
    <name type="common">Peanut</name>
    <dbReference type="NCBI Taxonomy" id="3818"/>
    <lineage>
        <taxon>Eukaryota</taxon>
        <taxon>Viridiplantae</taxon>
        <taxon>Streptophyta</taxon>
        <taxon>Embryophyta</taxon>
        <taxon>Tracheophyta</taxon>
        <taxon>Spermatophyta</taxon>
        <taxon>Magnoliopsida</taxon>
        <taxon>eudicotyledons</taxon>
        <taxon>Gunneridae</taxon>
        <taxon>Pentapetalae</taxon>
        <taxon>rosids</taxon>
        <taxon>fabids</taxon>
        <taxon>Fabales</taxon>
        <taxon>Fabaceae</taxon>
        <taxon>Papilionoideae</taxon>
        <taxon>50 kb inversion clade</taxon>
        <taxon>dalbergioids sensu lato</taxon>
        <taxon>Dalbergieae</taxon>
        <taxon>Pterocarpus clade</taxon>
        <taxon>Arachis</taxon>
    </lineage>
</organism>
<dbReference type="AlphaFoldDB" id="A0A444Y2E3"/>
<proteinExistence type="predicted"/>
<name>A0A444Y2E3_ARAHY</name>
<gene>
    <name evidence="3" type="ORF">Ahy_B08g091649</name>
</gene>
<dbReference type="Pfam" id="PF10536">
    <property type="entry name" value="PMD"/>
    <property type="match status" value="1"/>
</dbReference>
<sequence length="330" mass="37356">MAGSSSQITPSDKGKGHASIPPPPPALRILNQIDDEIINDPHIQSSDNRILIPFTIGTDTHCFLGPIESLEKVNKKSLSFPSAEGEDLLINQSFNISHFINQKTFKNNPKIIPRGYDFTAWYRHLEPTKSASWGALEIHELLRLSHFSLTTHSWMIGAVTCFWNRTTNNFHLPCGMIGMSLLDVAAITGLPFNLPDYTSEMQPERQYNIVLNSPYSEFIAYNMGREGTKITDNEHVAFLFYWLNAILFCSRSVQMSKLYLSLAILIHEGKTFNLAKLLLGHIFEELGQFVTNLRENKLINAGGPLWLLQLWLNAIFKNFMTKPESSQTDK</sequence>
<comment type="caution">
    <text evidence="3">The sequence shown here is derived from an EMBL/GenBank/DDBJ whole genome shotgun (WGS) entry which is preliminary data.</text>
</comment>
<dbReference type="Proteomes" id="UP000289738">
    <property type="component" value="Chromosome B08"/>
</dbReference>
<evidence type="ECO:0000259" key="2">
    <source>
        <dbReference type="Pfam" id="PF10536"/>
    </source>
</evidence>
<reference evidence="3 4" key="1">
    <citation type="submission" date="2019-01" db="EMBL/GenBank/DDBJ databases">
        <title>Sequencing of cultivated peanut Arachis hypogaea provides insights into genome evolution and oil improvement.</title>
        <authorList>
            <person name="Chen X."/>
        </authorList>
    </citation>
    <scope>NUCLEOTIDE SEQUENCE [LARGE SCALE GENOMIC DNA]</scope>
    <source>
        <strain evidence="4">cv. Fuhuasheng</strain>
        <tissue evidence="3">Leaves</tissue>
    </source>
</reference>
<dbReference type="PANTHER" id="PTHR46033">
    <property type="entry name" value="PROTEIN MAIN-LIKE 2"/>
    <property type="match status" value="1"/>
</dbReference>